<feature type="transmembrane region" description="Helical" evidence="19">
    <location>
        <begin position="12"/>
        <end position="30"/>
    </location>
</feature>
<dbReference type="InterPro" id="IPR008949">
    <property type="entry name" value="Isoprenoid_synthase_dom_sf"/>
</dbReference>
<comment type="similarity">
    <text evidence="6">In the C-terminal section; belongs to the phytoene/squalene synthase family.</text>
</comment>
<evidence type="ECO:0000256" key="12">
    <source>
        <dbReference type="ARBA" id="ARBA00022746"/>
    </source>
</evidence>
<dbReference type="InterPro" id="IPR017825">
    <property type="entry name" value="Lycopene_cyclase_dom"/>
</dbReference>
<evidence type="ECO:0000256" key="2">
    <source>
        <dbReference type="ARBA" id="ARBA00004141"/>
    </source>
</evidence>
<keyword evidence="10" id="KW-0808">Transferase</keyword>
<dbReference type="GO" id="GO:0016117">
    <property type="term" value="P:carotenoid biosynthetic process"/>
    <property type="evidence" value="ECO:0007669"/>
    <property type="project" value="UniProtKB-KW"/>
</dbReference>
<evidence type="ECO:0000256" key="9">
    <source>
        <dbReference type="ARBA" id="ARBA00018909"/>
    </source>
</evidence>
<dbReference type="GO" id="GO:0045436">
    <property type="term" value="F:lycopene beta cyclase activity"/>
    <property type="evidence" value="ECO:0007669"/>
    <property type="project" value="UniProtKB-ARBA"/>
</dbReference>
<evidence type="ECO:0000256" key="11">
    <source>
        <dbReference type="ARBA" id="ARBA00022692"/>
    </source>
</evidence>
<comment type="pathway">
    <text evidence="3">Carotenoid biosynthesis; beta-carotene biosynthesis.</text>
</comment>
<dbReference type="SUPFAM" id="SSF48576">
    <property type="entry name" value="Terpenoid synthases"/>
    <property type="match status" value="1"/>
</dbReference>
<evidence type="ECO:0000256" key="13">
    <source>
        <dbReference type="ARBA" id="ARBA00022989"/>
    </source>
</evidence>
<evidence type="ECO:0000256" key="16">
    <source>
        <dbReference type="ARBA" id="ARBA00023268"/>
    </source>
</evidence>
<dbReference type="PANTHER" id="PTHR31480">
    <property type="entry name" value="BIFUNCTIONAL LYCOPENE CYCLASE/PHYTOENE SYNTHASE"/>
    <property type="match status" value="1"/>
</dbReference>
<dbReference type="SFLD" id="SFLDG01018">
    <property type="entry name" value="Squalene/Phytoene_Synthase_Lik"/>
    <property type="match status" value="1"/>
</dbReference>
<evidence type="ECO:0000256" key="5">
    <source>
        <dbReference type="ARBA" id="ARBA00008247"/>
    </source>
</evidence>
<dbReference type="InterPro" id="IPR002060">
    <property type="entry name" value="Squ/phyt_synthse"/>
</dbReference>
<dbReference type="EC" id="2.5.1.32" evidence="8"/>
<comment type="caution">
    <text evidence="20">The sequence shown here is derived from an EMBL/GenBank/DDBJ whole genome shotgun (WGS) entry which is preliminary data.</text>
</comment>
<feature type="transmembrane region" description="Helical" evidence="19">
    <location>
        <begin position="37"/>
        <end position="55"/>
    </location>
</feature>
<sequence>MSTLDMGYDYALVHLQYTIPPAVALTLCYYPLSTSLGVYKILFLIAIAVISTTPWDSYLIHSQIWTYPPNAIIGPTLFRIPAEEVFFFIIQTYNTSLLYLLLSKPTFHPVYLRGQKLFNDGRRLGLRRWTGVSAIVACILAGIGMIMKSGEGLYMGLILVWAGPFVLLLWSLAYQFIIGLPLSSTFIPIVLPTLYLWIVDTLALKRGTWVIESGTKLGWHLWDGLEIEEAVFFLVTNVLIVFGLIAFDNAFAILQTFPSLFPTIPTLPSPILLVRALLLPTTSYEDERIEGLQEALGRLRAKSRSFYLASGVFQGRLRVDLVLLYSFCRVADDLVDEAGSIEEAKHWIAKLNEYLDITYGKSYVKVERVQDLISTFPPSAQASLRLLPTSHLSPTPLYDLLKGFETDLHFSSSNPFPIKDEPTLQVYGAQVAGTVAELCLELVFHHTKRSTPESLRRRIVQAGGRMGIALQYVNIARDISVDASNGRVYLPTTWLKEEGVTPEDIIKDPARSKAEILRQRLLNSAFEIYDEAKGAIEQLPAEARGPMRVAVESYVEIGRVLRQPGYKVKAGRATVPKLRRLRVAWNALSHT</sequence>
<dbReference type="PROSITE" id="PS01045">
    <property type="entry name" value="SQUALEN_PHYTOEN_SYN_2"/>
    <property type="match status" value="1"/>
</dbReference>
<evidence type="ECO:0000256" key="19">
    <source>
        <dbReference type="SAM" id="Phobius"/>
    </source>
</evidence>
<reference evidence="20 21" key="1">
    <citation type="journal article" date="2020" name="Genomics">
        <title>Complete, high-quality genomes from long-read metagenomic sequencing of two wolf lichen thalli reveals enigmatic genome architecture.</title>
        <authorList>
            <person name="McKenzie S.K."/>
            <person name="Walston R.F."/>
            <person name="Allen J.L."/>
        </authorList>
    </citation>
    <scope>NUCLEOTIDE SEQUENCE [LARGE SCALE GENOMIC DNA]</scope>
    <source>
        <strain evidence="20">WasteWater1</strain>
    </source>
</reference>
<keyword evidence="16" id="KW-0511">Multifunctional enzyme</keyword>
<dbReference type="InterPro" id="IPR033904">
    <property type="entry name" value="Trans_IPPS_HH"/>
</dbReference>
<comment type="pathway">
    <text evidence="4">Carotenoid biosynthesis; phytoene biosynthesis; all-trans-phytoene from geranylgeranyl diphosphate: step 1/1.</text>
</comment>
<dbReference type="Proteomes" id="UP000593566">
    <property type="component" value="Unassembled WGS sequence"/>
</dbReference>
<comment type="subcellular location">
    <subcellularLocation>
        <location evidence="2">Membrane</location>
        <topology evidence="2">Multi-pass membrane protein</topology>
    </subcellularLocation>
</comment>
<dbReference type="UniPathway" id="UPA00802"/>
<evidence type="ECO:0000256" key="18">
    <source>
        <dbReference type="ARBA" id="ARBA00029335"/>
    </source>
</evidence>
<evidence type="ECO:0000256" key="6">
    <source>
        <dbReference type="ARBA" id="ARBA00008406"/>
    </source>
</evidence>
<dbReference type="SFLD" id="SFLDS00005">
    <property type="entry name" value="Isoprenoid_Synthase_Type_I"/>
    <property type="match status" value="1"/>
</dbReference>
<evidence type="ECO:0000256" key="4">
    <source>
        <dbReference type="ARBA" id="ARBA00005172"/>
    </source>
</evidence>
<keyword evidence="14 19" id="KW-0472">Membrane</keyword>
<accession>A0A8H6CG16</accession>
<protein>
    <recommendedName>
        <fullName evidence="9">Bifunctional lycopene cyclase/phytoene synthase</fullName>
        <ecNumber evidence="8">2.5.1.32</ecNumber>
        <ecNumber evidence="7">5.5.1.19</ecNumber>
    </recommendedName>
</protein>
<dbReference type="SFLD" id="SFLDG01212">
    <property type="entry name" value="Phytoene_synthase_like"/>
    <property type="match status" value="1"/>
</dbReference>
<dbReference type="GeneID" id="59329258"/>
<name>A0A8H6CG16_9LECA</name>
<dbReference type="NCBIfam" id="TIGR03462">
    <property type="entry name" value="CarR_dom_SF"/>
    <property type="match status" value="2"/>
</dbReference>
<keyword evidence="21" id="KW-1185">Reference proteome</keyword>
<dbReference type="RefSeq" id="XP_037152138.1">
    <property type="nucleotide sequence ID" value="XM_037291776.1"/>
</dbReference>
<evidence type="ECO:0000256" key="10">
    <source>
        <dbReference type="ARBA" id="ARBA00022679"/>
    </source>
</evidence>
<organism evidence="20 21">
    <name type="scientific">Letharia lupina</name>
    <dbReference type="NCBI Taxonomy" id="560253"/>
    <lineage>
        <taxon>Eukaryota</taxon>
        <taxon>Fungi</taxon>
        <taxon>Dikarya</taxon>
        <taxon>Ascomycota</taxon>
        <taxon>Pezizomycotina</taxon>
        <taxon>Lecanoromycetes</taxon>
        <taxon>OSLEUM clade</taxon>
        <taxon>Lecanoromycetidae</taxon>
        <taxon>Lecanorales</taxon>
        <taxon>Lecanorineae</taxon>
        <taxon>Parmeliaceae</taxon>
        <taxon>Letharia</taxon>
    </lineage>
</organism>
<comment type="catalytic activity">
    <reaction evidence="17">
        <text>gamma-carotene = all-trans-beta-carotene</text>
        <dbReference type="Rhea" id="RHEA:32239"/>
        <dbReference type="ChEBI" id="CHEBI:17579"/>
        <dbReference type="ChEBI" id="CHEBI:27740"/>
        <dbReference type="EC" id="5.5.1.19"/>
    </reaction>
</comment>
<comment type="similarity">
    <text evidence="5">In the N-terminal section; belongs to the lycopene beta-cyclase family.</text>
</comment>
<dbReference type="UniPathway" id="UPA00799">
    <property type="reaction ID" value="UER00773"/>
</dbReference>
<evidence type="ECO:0000256" key="17">
    <source>
        <dbReference type="ARBA" id="ARBA00029313"/>
    </source>
</evidence>
<dbReference type="EC" id="5.5.1.19" evidence="7"/>
<comment type="catalytic activity">
    <reaction evidence="1">
        <text>2 (2E,6E,10E)-geranylgeranyl diphosphate = 15-cis-phytoene + 2 diphosphate</text>
        <dbReference type="Rhea" id="RHEA:34475"/>
        <dbReference type="ChEBI" id="CHEBI:27787"/>
        <dbReference type="ChEBI" id="CHEBI:33019"/>
        <dbReference type="ChEBI" id="CHEBI:58756"/>
        <dbReference type="EC" id="2.5.1.32"/>
    </reaction>
</comment>
<dbReference type="GO" id="GO:0051996">
    <property type="term" value="F:squalene synthase [NAD(P)H] activity"/>
    <property type="evidence" value="ECO:0007669"/>
    <property type="project" value="InterPro"/>
</dbReference>
<feature type="transmembrane region" description="Helical" evidence="19">
    <location>
        <begin position="124"/>
        <end position="147"/>
    </location>
</feature>
<dbReference type="GO" id="GO:0016872">
    <property type="term" value="F:intramolecular lyase activity"/>
    <property type="evidence" value="ECO:0007669"/>
    <property type="project" value="InterPro"/>
</dbReference>
<evidence type="ECO:0000256" key="3">
    <source>
        <dbReference type="ARBA" id="ARBA00005089"/>
    </source>
</evidence>
<feature type="transmembrane region" description="Helical" evidence="19">
    <location>
        <begin position="230"/>
        <end position="254"/>
    </location>
</feature>
<proteinExistence type="inferred from homology"/>
<keyword evidence="15" id="KW-0413">Isomerase</keyword>
<gene>
    <name evidence="20" type="ORF">HO133_000840</name>
</gene>
<dbReference type="Gene3D" id="1.10.600.10">
    <property type="entry name" value="Farnesyl Diphosphate Synthase"/>
    <property type="match status" value="1"/>
</dbReference>
<dbReference type="AlphaFoldDB" id="A0A8H6CG16"/>
<keyword evidence="11 19" id="KW-0812">Transmembrane</keyword>
<evidence type="ECO:0000256" key="8">
    <source>
        <dbReference type="ARBA" id="ARBA00012396"/>
    </source>
</evidence>
<dbReference type="GO" id="GO:0016020">
    <property type="term" value="C:membrane"/>
    <property type="evidence" value="ECO:0007669"/>
    <property type="project" value="UniProtKB-SubCell"/>
</dbReference>
<dbReference type="InterPro" id="IPR044843">
    <property type="entry name" value="Trans_IPPS_bact-type"/>
</dbReference>
<feature type="transmembrane region" description="Helical" evidence="19">
    <location>
        <begin position="153"/>
        <end position="170"/>
    </location>
</feature>
<evidence type="ECO:0000313" key="21">
    <source>
        <dbReference type="Proteomes" id="UP000593566"/>
    </source>
</evidence>
<dbReference type="GO" id="GO:0004311">
    <property type="term" value="F:geranylgeranyl diphosphate synthase activity"/>
    <property type="evidence" value="ECO:0007669"/>
    <property type="project" value="InterPro"/>
</dbReference>
<feature type="transmembrane region" description="Helical" evidence="19">
    <location>
        <begin position="177"/>
        <end position="198"/>
    </location>
</feature>
<evidence type="ECO:0000313" key="20">
    <source>
        <dbReference type="EMBL" id="KAF6222792.1"/>
    </source>
</evidence>
<dbReference type="InterPro" id="IPR019845">
    <property type="entry name" value="Squalene/phytoene_synthase_CS"/>
</dbReference>
<evidence type="ECO:0000256" key="15">
    <source>
        <dbReference type="ARBA" id="ARBA00023235"/>
    </source>
</evidence>
<keyword evidence="13 19" id="KW-1133">Transmembrane helix</keyword>
<evidence type="ECO:0000256" key="14">
    <source>
        <dbReference type="ARBA" id="ARBA00023136"/>
    </source>
</evidence>
<evidence type="ECO:0000256" key="1">
    <source>
        <dbReference type="ARBA" id="ARBA00001805"/>
    </source>
</evidence>
<dbReference type="Pfam" id="PF00494">
    <property type="entry name" value="SQS_PSY"/>
    <property type="match status" value="1"/>
</dbReference>
<comment type="catalytic activity">
    <reaction evidence="18">
        <text>all-trans-lycopene = gamma-carotene</text>
        <dbReference type="Rhea" id="RHEA:32219"/>
        <dbReference type="ChEBI" id="CHEBI:15948"/>
        <dbReference type="ChEBI" id="CHEBI:27740"/>
        <dbReference type="EC" id="5.5.1.19"/>
    </reaction>
</comment>
<dbReference type="CDD" id="cd00683">
    <property type="entry name" value="Trans_IPPS_HH"/>
    <property type="match status" value="1"/>
</dbReference>
<keyword evidence="12" id="KW-0125">Carotenoid biosynthesis</keyword>
<evidence type="ECO:0000256" key="7">
    <source>
        <dbReference type="ARBA" id="ARBA00012242"/>
    </source>
</evidence>
<feature type="transmembrane region" description="Helical" evidence="19">
    <location>
        <begin position="85"/>
        <end position="103"/>
    </location>
</feature>
<dbReference type="EMBL" id="JACCJB010000011">
    <property type="protein sequence ID" value="KAF6222792.1"/>
    <property type="molecule type" value="Genomic_DNA"/>
</dbReference>